<protein>
    <submittedName>
        <fullName evidence="1">Uncharacterized protein</fullName>
    </submittedName>
</protein>
<accession>A0ACB7RY73</accession>
<organism evidence="1 2">
    <name type="scientific">Hyalomma asiaticum</name>
    <name type="common">Tick</name>
    <dbReference type="NCBI Taxonomy" id="266040"/>
    <lineage>
        <taxon>Eukaryota</taxon>
        <taxon>Metazoa</taxon>
        <taxon>Ecdysozoa</taxon>
        <taxon>Arthropoda</taxon>
        <taxon>Chelicerata</taxon>
        <taxon>Arachnida</taxon>
        <taxon>Acari</taxon>
        <taxon>Parasitiformes</taxon>
        <taxon>Ixodida</taxon>
        <taxon>Ixodoidea</taxon>
        <taxon>Ixodidae</taxon>
        <taxon>Hyalomminae</taxon>
        <taxon>Hyalomma</taxon>
    </lineage>
</organism>
<sequence>MQAPPTVSNASFFYVYPSQGLLAFRVQPDRDTTAVGNAFVCLSVCLVRRLRHPSNHLLVSLAASDLCVALLVMPPALHLEITGRRWDMGPAACDAWVSVDVASCTASILNLCMISVDRYLAITRPLTYGVRRTARRAWACIGAVWLLAGLISVPPLLVLGNEHGTAEEPKCLVCQNLAYQLYATLGAFYIPLVVMLSMYWRIHTAAKKVVEAEHRARPGPRTRSLRVAVRERKASITLGIILTAFTACWLPFFAFALVRPLGGEPLPELAHSLALWLGYANSALNPVIYVTFHHDFRRAFRDLLCLRCGRRGTGKRRALGRSVNEGALLCVAPPIEKDGDYETAAISWSDSRALHVENRRMAPLARRKILSLVDSVSFFAFPKDPLLKKRWLVTIKRDEGKLFAVTKHTKVCSTHYFASDDYLPNVVGGRRYLRVDAVPSVVAFEKPQRPARRKPRDRQQCVSRASELALGTTLSPGGDVAVSRDCATADEVLDATECSDSASAPTSATDFQERQEVCGRTCAATVVNLEEQLSEHQANWKAI</sequence>
<name>A0ACB7RY73_HYAAI</name>
<dbReference type="Proteomes" id="UP000821845">
    <property type="component" value="Chromosome 7"/>
</dbReference>
<dbReference type="EMBL" id="CM023487">
    <property type="protein sequence ID" value="KAH6926741.1"/>
    <property type="molecule type" value="Genomic_DNA"/>
</dbReference>
<keyword evidence="2" id="KW-1185">Reference proteome</keyword>
<evidence type="ECO:0000313" key="1">
    <source>
        <dbReference type="EMBL" id="KAH6926741.1"/>
    </source>
</evidence>
<comment type="caution">
    <text evidence="1">The sequence shown here is derived from an EMBL/GenBank/DDBJ whole genome shotgun (WGS) entry which is preliminary data.</text>
</comment>
<reference evidence="1" key="1">
    <citation type="submission" date="2020-05" db="EMBL/GenBank/DDBJ databases">
        <title>Large-scale comparative analyses of tick genomes elucidate their genetic diversity and vector capacities.</title>
        <authorList>
            <person name="Jia N."/>
            <person name="Wang J."/>
            <person name="Shi W."/>
            <person name="Du L."/>
            <person name="Sun Y."/>
            <person name="Zhan W."/>
            <person name="Jiang J."/>
            <person name="Wang Q."/>
            <person name="Zhang B."/>
            <person name="Ji P."/>
            <person name="Sakyi L.B."/>
            <person name="Cui X."/>
            <person name="Yuan T."/>
            <person name="Jiang B."/>
            <person name="Yang W."/>
            <person name="Lam T.T.-Y."/>
            <person name="Chang Q."/>
            <person name="Ding S."/>
            <person name="Wang X."/>
            <person name="Zhu J."/>
            <person name="Ruan X."/>
            <person name="Zhao L."/>
            <person name="Wei J."/>
            <person name="Que T."/>
            <person name="Du C."/>
            <person name="Cheng J."/>
            <person name="Dai P."/>
            <person name="Han X."/>
            <person name="Huang E."/>
            <person name="Gao Y."/>
            <person name="Liu J."/>
            <person name="Shao H."/>
            <person name="Ye R."/>
            <person name="Li L."/>
            <person name="Wei W."/>
            <person name="Wang X."/>
            <person name="Wang C."/>
            <person name="Yang T."/>
            <person name="Huo Q."/>
            <person name="Li W."/>
            <person name="Guo W."/>
            <person name="Chen H."/>
            <person name="Zhou L."/>
            <person name="Ni X."/>
            <person name="Tian J."/>
            <person name="Zhou Y."/>
            <person name="Sheng Y."/>
            <person name="Liu T."/>
            <person name="Pan Y."/>
            <person name="Xia L."/>
            <person name="Li J."/>
            <person name="Zhao F."/>
            <person name="Cao W."/>
        </authorList>
    </citation>
    <scope>NUCLEOTIDE SEQUENCE</scope>
    <source>
        <strain evidence="1">Hyas-2018</strain>
    </source>
</reference>
<gene>
    <name evidence="1" type="ORF">HPB50_021450</name>
</gene>
<proteinExistence type="predicted"/>
<evidence type="ECO:0000313" key="2">
    <source>
        <dbReference type="Proteomes" id="UP000821845"/>
    </source>
</evidence>